<evidence type="ECO:0000259" key="3">
    <source>
        <dbReference type="PROSITE" id="PS50405"/>
    </source>
</evidence>
<dbReference type="Pfam" id="PF13417">
    <property type="entry name" value="GST_N_3"/>
    <property type="match status" value="1"/>
</dbReference>
<evidence type="ECO:0000259" key="2">
    <source>
        <dbReference type="PROSITE" id="PS50404"/>
    </source>
</evidence>
<evidence type="ECO:0000256" key="1">
    <source>
        <dbReference type="ARBA" id="ARBA00011738"/>
    </source>
</evidence>
<dbReference type="EMBL" id="FMTP01000003">
    <property type="protein sequence ID" value="SCW70312.1"/>
    <property type="molecule type" value="Genomic_DNA"/>
</dbReference>
<dbReference type="PANTHER" id="PTHR43969">
    <property type="entry name" value="GLUTATHIONE S TRANSFERASE D10, ISOFORM A-RELATED"/>
    <property type="match status" value="1"/>
</dbReference>
<reference evidence="5" key="1">
    <citation type="submission" date="2016-10" db="EMBL/GenBank/DDBJ databases">
        <authorList>
            <person name="Varghese N."/>
            <person name="Submissions S."/>
        </authorList>
    </citation>
    <scope>NUCLEOTIDE SEQUENCE [LARGE SCALE GENOMIC DNA]</scope>
    <source>
        <strain evidence="5">CGMCC 1.1761</strain>
    </source>
</reference>
<dbReference type="SUPFAM" id="SSF52833">
    <property type="entry name" value="Thioredoxin-like"/>
    <property type="match status" value="1"/>
</dbReference>
<gene>
    <name evidence="4" type="ORF">SAMN05660859_2329</name>
</gene>
<feature type="domain" description="GST C-terminal" evidence="3">
    <location>
        <begin position="87"/>
        <end position="221"/>
    </location>
</feature>
<dbReference type="GO" id="GO:0004364">
    <property type="term" value="F:glutathione transferase activity"/>
    <property type="evidence" value="ECO:0007669"/>
    <property type="project" value="TreeGrafter"/>
</dbReference>
<dbReference type="InterPro" id="IPR036249">
    <property type="entry name" value="Thioredoxin-like_sf"/>
</dbReference>
<feature type="domain" description="GST N-terminal" evidence="2">
    <location>
        <begin position="1"/>
        <end position="78"/>
    </location>
</feature>
<comment type="subunit">
    <text evidence="1">Homodimer.</text>
</comment>
<proteinExistence type="predicted"/>
<organism evidence="4 5">
    <name type="scientific">Ancylobacter rudongensis</name>
    <dbReference type="NCBI Taxonomy" id="177413"/>
    <lineage>
        <taxon>Bacteria</taxon>
        <taxon>Pseudomonadati</taxon>
        <taxon>Pseudomonadota</taxon>
        <taxon>Alphaproteobacteria</taxon>
        <taxon>Hyphomicrobiales</taxon>
        <taxon>Xanthobacteraceae</taxon>
        <taxon>Ancylobacter</taxon>
    </lineage>
</organism>
<dbReference type="GO" id="GO:0006749">
    <property type="term" value="P:glutathione metabolic process"/>
    <property type="evidence" value="ECO:0007669"/>
    <property type="project" value="TreeGrafter"/>
</dbReference>
<dbReference type="InterPro" id="IPR036282">
    <property type="entry name" value="Glutathione-S-Trfase_C_sf"/>
</dbReference>
<protein>
    <submittedName>
        <fullName evidence="4">Glutathione S-transferase</fullName>
    </submittedName>
</protein>
<dbReference type="CDD" id="cd00570">
    <property type="entry name" value="GST_N_family"/>
    <property type="match status" value="1"/>
</dbReference>
<dbReference type="PANTHER" id="PTHR43969:SF9">
    <property type="entry name" value="GLUTATHIONE S TRANSFERASE D10, ISOFORM A-RELATED"/>
    <property type="match status" value="1"/>
</dbReference>
<keyword evidence="5" id="KW-1185">Reference proteome</keyword>
<dbReference type="CDD" id="cd00299">
    <property type="entry name" value="GST_C_family"/>
    <property type="match status" value="1"/>
</dbReference>
<dbReference type="Proteomes" id="UP000198889">
    <property type="component" value="Unassembled WGS sequence"/>
</dbReference>
<dbReference type="Pfam" id="PF00043">
    <property type="entry name" value="GST_C"/>
    <property type="match status" value="1"/>
</dbReference>
<evidence type="ECO:0000313" key="5">
    <source>
        <dbReference type="Proteomes" id="UP000198889"/>
    </source>
</evidence>
<accession>A0A1G4SM64</accession>
<dbReference type="InterPro" id="IPR004046">
    <property type="entry name" value="GST_C"/>
</dbReference>
<dbReference type="SUPFAM" id="SSF47616">
    <property type="entry name" value="GST C-terminal domain-like"/>
    <property type="match status" value="1"/>
</dbReference>
<dbReference type="RefSeq" id="WP_091439550.1">
    <property type="nucleotide sequence ID" value="NZ_FMTP01000003.1"/>
</dbReference>
<dbReference type="AlphaFoldDB" id="A0A1G4SM64"/>
<dbReference type="Gene3D" id="1.20.1050.10">
    <property type="match status" value="1"/>
</dbReference>
<dbReference type="Gene3D" id="3.40.30.10">
    <property type="entry name" value="Glutaredoxin"/>
    <property type="match status" value="1"/>
</dbReference>
<sequence length="229" mass="26056">MQLYHHPFCAHSRLVRLALGEMGIEPELIEERVWERRPDFLMLDPAGATPVLVEDDGFVVPGIDPITEYLDETRGSALGARRLLPVHIGERVEVRRLSSWFNHKFFAEVSEPLVREKVYKRYTPRELGGGPPDMAIIRAARANIRYHLQYIGWLLKARNWLAGDRMSYADLAAAAHISSVDYLGDVPWDEDEGAKIWYARIKSRPAFRPLLALTMAGMPPAPCYADLDF</sequence>
<dbReference type="STRING" id="177413.SAMN05660859_2329"/>
<keyword evidence="4" id="KW-0808">Transferase</keyword>
<dbReference type="PROSITE" id="PS50404">
    <property type="entry name" value="GST_NTER"/>
    <property type="match status" value="1"/>
</dbReference>
<name>A0A1G4SM64_9HYPH</name>
<dbReference type="InterPro" id="IPR004045">
    <property type="entry name" value="Glutathione_S-Trfase_N"/>
</dbReference>
<evidence type="ECO:0000313" key="4">
    <source>
        <dbReference type="EMBL" id="SCW70312.1"/>
    </source>
</evidence>
<dbReference type="InterPro" id="IPR010987">
    <property type="entry name" value="Glutathione-S-Trfase_C-like"/>
</dbReference>
<dbReference type="PROSITE" id="PS50405">
    <property type="entry name" value="GST_CTER"/>
    <property type="match status" value="1"/>
</dbReference>